<comment type="similarity">
    <text evidence="4">Belongs to the WD repeat SCAP family.</text>
</comment>
<dbReference type="Proteomes" id="UP000253551">
    <property type="component" value="Unassembled WGS sequence"/>
</dbReference>
<evidence type="ECO:0000256" key="16">
    <source>
        <dbReference type="ARBA" id="ARBA00023166"/>
    </source>
</evidence>
<keyword evidence="11 22" id="KW-1133">Transmembrane helix</keyword>
<gene>
    <name evidence="24" type="ORF">CU098_002252</name>
</gene>
<dbReference type="EMBL" id="PJQM01002665">
    <property type="protein sequence ID" value="RCH93641.1"/>
    <property type="molecule type" value="Genomic_DNA"/>
</dbReference>
<keyword evidence="19" id="KW-0968">Cytoplasmic vesicle</keyword>
<dbReference type="InterPro" id="IPR000731">
    <property type="entry name" value="SSD"/>
</dbReference>
<dbReference type="SMART" id="SM00320">
    <property type="entry name" value="WD40"/>
    <property type="match status" value="5"/>
</dbReference>
<keyword evidence="15 22" id="KW-0472">Membrane</keyword>
<dbReference type="InterPro" id="IPR001680">
    <property type="entry name" value="WD40_rpt"/>
</dbReference>
<keyword evidence="17" id="KW-0325">Glycoprotein</keyword>
<evidence type="ECO:0000256" key="7">
    <source>
        <dbReference type="ARBA" id="ARBA00022574"/>
    </source>
</evidence>
<evidence type="ECO:0000256" key="22">
    <source>
        <dbReference type="SAM" id="Phobius"/>
    </source>
</evidence>
<keyword evidence="10" id="KW-0256">Endoplasmic reticulum</keyword>
<dbReference type="GO" id="GO:0032936">
    <property type="term" value="C:SREBP-SCAP complex"/>
    <property type="evidence" value="ECO:0007669"/>
    <property type="project" value="TreeGrafter"/>
</dbReference>
<keyword evidence="7 21" id="KW-0853">WD repeat</keyword>
<dbReference type="SUPFAM" id="SSF82866">
    <property type="entry name" value="Multidrug efflux transporter AcrB transmembrane domain"/>
    <property type="match status" value="1"/>
</dbReference>
<feature type="transmembrane region" description="Helical" evidence="22">
    <location>
        <begin position="350"/>
        <end position="373"/>
    </location>
</feature>
<keyword evidence="8 22" id="KW-0812">Transmembrane</keyword>
<evidence type="ECO:0000256" key="2">
    <source>
        <dbReference type="ARBA" id="ARBA00004557"/>
    </source>
</evidence>
<evidence type="ECO:0000256" key="3">
    <source>
        <dbReference type="ARBA" id="ARBA00004653"/>
    </source>
</evidence>
<evidence type="ECO:0000256" key="21">
    <source>
        <dbReference type="PROSITE-ProRule" id="PRU00221"/>
    </source>
</evidence>
<keyword evidence="9" id="KW-0677">Repeat</keyword>
<evidence type="ECO:0000256" key="11">
    <source>
        <dbReference type="ARBA" id="ARBA00022989"/>
    </source>
</evidence>
<feature type="transmembrane region" description="Helical" evidence="22">
    <location>
        <begin position="607"/>
        <end position="630"/>
    </location>
</feature>
<dbReference type="OrthoDB" id="6510177at2759"/>
<evidence type="ECO:0000256" key="1">
    <source>
        <dbReference type="ARBA" id="ARBA00004477"/>
    </source>
</evidence>
<evidence type="ECO:0000256" key="13">
    <source>
        <dbReference type="ARBA" id="ARBA00023098"/>
    </source>
</evidence>
<dbReference type="Gene3D" id="2.130.10.10">
    <property type="entry name" value="YVTN repeat-like/Quinoprotein amine dehydrogenase"/>
    <property type="match status" value="2"/>
</dbReference>
<keyword evidence="14" id="KW-0446">Lipid-binding</keyword>
<dbReference type="InterPro" id="IPR030225">
    <property type="entry name" value="SCAP"/>
</dbReference>
<comment type="function">
    <text evidence="20">Escort protein required for cholesterol as well as lipid homeostasis. Regulates export of the SCAP-SREBP complex from the endoplasmic reticulum to the Golgi upon low cholesterol, thereby regulating the processing of sterol regulatory element-binding proteins (SREBPs) SREBF1/SREBP1 and SREBF2/SREBP2. At high sterol concentrations, formation of a ternary complex with INSIG (INSIG1 or INSIG2) leads to mask the ER export signal in SCAP, promoting retention of the complex in the endoplasmic reticulum. Low sterol concentrations trigger release of INSIG, a conformational change in the SSD domain of SCAP, unmasking of the ER export signal, promoting recruitment into COPII-coated vesicles and transport of the SCAP-SREBP to the Golgi: in the Golgi, SREBPs are then processed, releasing the transcription factor fragment of SREBPs from the membrane, its import into the nucleus and up-regulation of LDLR, INSIG1 and the mevalonate pathway. Binds cholesterol via its SSD domain.</text>
</comment>
<dbReference type="PANTHER" id="PTHR46378">
    <property type="entry name" value="STEROL REGULATORY ELEMENT-BINDING PROTEIN CLEAVAGE-ACTIVATING PROTEIN"/>
    <property type="match status" value="1"/>
</dbReference>
<dbReference type="PROSITE" id="PS50156">
    <property type="entry name" value="SSD"/>
    <property type="match status" value="1"/>
</dbReference>
<proteinExistence type="inferred from homology"/>
<keyword evidence="6" id="KW-0153">Cholesterol metabolism</keyword>
<keyword evidence="13" id="KW-0443">Lipid metabolism</keyword>
<dbReference type="GO" id="GO:0045540">
    <property type="term" value="P:regulation of cholesterol biosynthetic process"/>
    <property type="evidence" value="ECO:0007669"/>
    <property type="project" value="TreeGrafter"/>
</dbReference>
<dbReference type="InterPro" id="IPR015943">
    <property type="entry name" value="WD40/YVTN_repeat-like_dom_sf"/>
</dbReference>
<dbReference type="STRING" id="4846.A0A367JVF2"/>
<feature type="repeat" description="WD" evidence="21">
    <location>
        <begin position="941"/>
        <end position="963"/>
    </location>
</feature>
<evidence type="ECO:0000256" key="14">
    <source>
        <dbReference type="ARBA" id="ARBA00023121"/>
    </source>
</evidence>
<dbReference type="Pfam" id="PF12349">
    <property type="entry name" value="Sterol-sensing"/>
    <property type="match status" value="1"/>
</dbReference>
<evidence type="ECO:0000256" key="15">
    <source>
        <dbReference type="ARBA" id="ARBA00023136"/>
    </source>
</evidence>
<dbReference type="AlphaFoldDB" id="A0A367JVF2"/>
<name>A0A367JVF2_RHIST</name>
<evidence type="ECO:0000256" key="8">
    <source>
        <dbReference type="ARBA" id="ARBA00022692"/>
    </source>
</evidence>
<dbReference type="Pfam" id="PF00400">
    <property type="entry name" value="WD40"/>
    <property type="match status" value="4"/>
</dbReference>
<evidence type="ECO:0000313" key="25">
    <source>
        <dbReference type="Proteomes" id="UP000253551"/>
    </source>
</evidence>
<keyword evidence="12" id="KW-0333">Golgi apparatus</keyword>
<accession>A0A367JVF2</accession>
<protein>
    <recommendedName>
        <fullName evidence="5">Sterol regulatory element-binding protein cleavage-activating protein</fullName>
    </recommendedName>
</protein>
<evidence type="ECO:0000259" key="23">
    <source>
        <dbReference type="PROSITE" id="PS50156"/>
    </source>
</evidence>
<dbReference type="InterPro" id="IPR036322">
    <property type="entry name" value="WD40_repeat_dom_sf"/>
</dbReference>
<dbReference type="PROSITE" id="PS00678">
    <property type="entry name" value="WD_REPEATS_1"/>
    <property type="match status" value="1"/>
</dbReference>
<sequence length="1165" mass="132276">MPIRVVQRSSTRLSKQYYHYGQLIASKTTLLLFFSLSFITYFSLPVIKKQLSTPTTHYTLLDGQCWQNSPHVQFDNSTPSSNYIIQQIRLSHVNRPVTFDLVQKAHKLYSSIASNDNMFQICQQHDDQCLIQAPPLFRDEQDWRQKSRYTHVLKYESHPFSIYANVSFNQQGDYIKSDAIMLSFLLKQQPDTFSIWNNIVNQVEQEFDRVDIQHGGHWYFTTVNIPSYMIKFKFKLFPYDIPPKVQLLIIVYIITYYLVSMAFGRLNLVKSGYIFGLAAMFLSIACFTTALGVTDKLGTTLNNVPWALLLLVVNIACLENIFLLTNAVLNAGCDMIVKEKISRGLQSVGLPMTTTLIAELVIITVGTAMDIMIIKEFCLFVKIALIVDYILEMTFVIAVLSIDIKRVEANLDDRQISKRLHEIGNRDTEVNQPPDLCPIQDTANENESKSCAECKDFKTHRVFNALIVIIIAALITTHHTNTTKSYISNYQSDIYQLSQQFWSIVNPEKESVWIQVDPPLLFIYDYTTQVESYVNKVQAYYEKKSLTIQYKPETISSPFRLLIHSVVQRIIIFFLGINIPALILWVCLIAIITWMTPKWRDQWLLPLLVHTFNKSVLAILGFIWSIRDLYKAYIKGIRSRYEYDADGLHRGAIMTQAIFNKEHSHIKGIHVQTLSHQHVADIQTMDVNNKGSLASCGQDGHLVLWDTIKAVWVSRLDKLCSQGRLDERGTINPDYHKTTKRSKRPIQSSLAKHLPKPLCMKIDQGNKWIATSHEDQTIRIWRLSDSTLVNTLSVQHLNSQPPTIRHRFSGAESARQHQSNDRILDIHFINTAEDLYFSKHLDTSQSALMSVHKSGLIREWNVLTGECVQTIETGHTRSVTQLYVDSHHLMASSWMFTTSRDGTVKCWERRLQEWNLVYTIEQHSPITSIATKAPVGGMGVLLSGSADGTVKVWNFETGEAVCTLSDGKSELAKHRDTGGPIRHFSNFNDVFSDIASDTDSISSHSTTESKSNHRGAIQQLVVTRYCEAEGGLCLCGGYNACFGNGFLVASSGSDHKVHAWRLEHKGTSGPEGSCTLLPRDYHRRQYKRHKLDEGTEPTKRLRSPSIPKKIIGRYSSKSLGRDIPGIVDIEQIADRVPITLSPVFLGKINQPASHGLVFCDKVLAG</sequence>
<feature type="transmembrane region" description="Helical" evidence="22">
    <location>
        <begin position="20"/>
        <end position="44"/>
    </location>
</feature>
<evidence type="ECO:0000256" key="5">
    <source>
        <dbReference type="ARBA" id="ARBA00019541"/>
    </source>
</evidence>
<dbReference type="PROSITE" id="PS50082">
    <property type="entry name" value="WD_REPEATS_2"/>
    <property type="match status" value="2"/>
</dbReference>
<evidence type="ECO:0000256" key="12">
    <source>
        <dbReference type="ARBA" id="ARBA00023034"/>
    </source>
</evidence>
<dbReference type="InterPro" id="IPR020472">
    <property type="entry name" value="WD40_PAC1"/>
</dbReference>
<keyword evidence="16" id="KW-1207">Sterol metabolism</keyword>
<evidence type="ECO:0000256" key="9">
    <source>
        <dbReference type="ARBA" id="ARBA00022737"/>
    </source>
</evidence>
<evidence type="ECO:0000256" key="17">
    <source>
        <dbReference type="ARBA" id="ARBA00023180"/>
    </source>
</evidence>
<reference evidence="24 25" key="1">
    <citation type="journal article" date="2018" name="G3 (Bethesda)">
        <title>Phylogenetic and Phylogenomic Definition of Rhizopus Species.</title>
        <authorList>
            <person name="Gryganskyi A.P."/>
            <person name="Golan J."/>
            <person name="Dolatabadi S."/>
            <person name="Mondo S."/>
            <person name="Robb S."/>
            <person name="Idnurm A."/>
            <person name="Muszewska A."/>
            <person name="Steczkiewicz K."/>
            <person name="Masonjones S."/>
            <person name="Liao H.L."/>
            <person name="Gajdeczka M.T."/>
            <person name="Anike F."/>
            <person name="Vuek A."/>
            <person name="Anishchenko I.M."/>
            <person name="Voigt K."/>
            <person name="de Hoog G.S."/>
            <person name="Smith M.E."/>
            <person name="Heitman J."/>
            <person name="Vilgalys R."/>
            <person name="Stajich J.E."/>
        </authorList>
    </citation>
    <scope>NUCLEOTIDE SEQUENCE [LARGE SCALE GENOMIC DNA]</scope>
    <source>
        <strain evidence="24 25">LSU 92-RS-03</strain>
    </source>
</reference>
<feature type="non-terminal residue" evidence="24">
    <location>
        <position position="1165"/>
    </location>
</feature>
<dbReference type="GO" id="GO:0008203">
    <property type="term" value="P:cholesterol metabolic process"/>
    <property type="evidence" value="ECO:0007669"/>
    <property type="project" value="UniProtKB-KW"/>
</dbReference>
<evidence type="ECO:0000256" key="6">
    <source>
        <dbReference type="ARBA" id="ARBA00022548"/>
    </source>
</evidence>
<dbReference type="GO" id="GO:0000139">
    <property type="term" value="C:Golgi membrane"/>
    <property type="evidence" value="ECO:0007669"/>
    <property type="project" value="UniProtKB-SubCell"/>
</dbReference>
<evidence type="ECO:0000256" key="19">
    <source>
        <dbReference type="ARBA" id="ARBA00023329"/>
    </source>
</evidence>
<dbReference type="GO" id="GO:0032934">
    <property type="term" value="F:sterol binding"/>
    <property type="evidence" value="ECO:0007669"/>
    <property type="project" value="InterPro"/>
</dbReference>
<dbReference type="GO" id="GO:0032933">
    <property type="term" value="P:SREBP signaling pathway"/>
    <property type="evidence" value="ECO:0007669"/>
    <property type="project" value="InterPro"/>
</dbReference>
<comment type="caution">
    <text evidence="24">The sequence shown here is derived from an EMBL/GenBank/DDBJ whole genome shotgun (WGS) entry which is preliminary data.</text>
</comment>
<dbReference type="SUPFAM" id="SSF50978">
    <property type="entry name" value="WD40 repeat-like"/>
    <property type="match status" value="1"/>
</dbReference>
<feature type="transmembrane region" description="Helical" evidence="22">
    <location>
        <begin position="273"/>
        <end position="294"/>
    </location>
</feature>
<dbReference type="PANTHER" id="PTHR46378:SF1">
    <property type="entry name" value="STEROL REGULATORY ELEMENT-BINDING PROTEIN CLEAVAGE-ACTIVATING PROTEIN"/>
    <property type="match status" value="1"/>
</dbReference>
<keyword evidence="25" id="KW-1185">Reference proteome</keyword>
<evidence type="ECO:0000313" key="24">
    <source>
        <dbReference type="EMBL" id="RCH93641.1"/>
    </source>
</evidence>
<feature type="transmembrane region" description="Helical" evidence="22">
    <location>
        <begin position="379"/>
        <end position="402"/>
    </location>
</feature>
<dbReference type="PRINTS" id="PR00320">
    <property type="entry name" value="GPROTEINBRPT"/>
</dbReference>
<comment type="subcellular location">
    <subcellularLocation>
        <location evidence="2">Cytoplasmic vesicle</location>
        <location evidence="2">COPII-coated vesicle membrane</location>
        <topology evidence="2">Multi-pass membrane protein</topology>
    </subcellularLocation>
    <subcellularLocation>
        <location evidence="1">Endoplasmic reticulum membrane</location>
        <topology evidence="1">Multi-pass membrane protein</topology>
    </subcellularLocation>
    <subcellularLocation>
        <location evidence="3">Golgi apparatus membrane</location>
        <topology evidence="3">Multi-pass membrane protein</topology>
    </subcellularLocation>
</comment>
<organism evidence="24 25">
    <name type="scientific">Rhizopus stolonifer</name>
    <name type="common">Rhizopus nigricans</name>
    <dbReference type="NCBI Taxonomy" id="4846"/>
    <lineage>
        <taxon>Eukaryota</taxon>
        <taxon>Fungi</taxon>
        <taxon>Fungi incertae sedis</taxon>
        <taxon>Mucoromycota</taxon>
        <taxon>Mucoromycotina</taxon>
        <taxon>Mucoromycetes</taxon>
        <taxon>Mucorales</taxon>
        <taxon>Mucorineae</taxon>
        <taxon>Rhizopodaceae</taxon>
        <taxon>Rhizopus</taxon>
    </lineage>
</organism>
<feature type="transmembrane region" description="Helical" evidence="22">
    <location>
        <begin position="570"/>
        <end position="595"/>
    </location>
</feature>
<evidence type="ECO:0000256" key="4">
    <source>
        <dbReference type="ARBA" id="ARBA00007410"/>
    </source>
</evidence>
<evidence type="ECO:0000256" key="10">
    <source>
        <dbReference type="ARBA" id="ARBA00022824"/>
    </source>
</evidence>
<keyword evidence="18" id="KW-0753">Steroid metabolism</keyword>
<evidence type="ECO:0000256" key="18">
    <source>
        <dbReference type="ARBA" id="ARBA00023221"/>
    </source>
</evidence>
<feature type="transmembrane region" description="Helical" evidence="22">
    <location>
        <begin position="245"/>
        <end position="266"/>
    </location>
</feature>
<feature type="domain" description="SSD" evidence="23">
    <location>
        <begin position="244"/>
        <end position="402"/>
    </location>
</feature>
<feature type="repeat" description="WD" evidence="21">
    <location>
        <begin position="750"/>
        <end position="791"/>
    </location>
</feature>
<evidence type="ECO:0000256" key="20">
    <source>
        <dbReference type="ARBA" id="ARBA00045958"/>
    </source>
</evidence>
<feature type="transmembrane region" description="Helical" evidence="22">
    <location>
        <begin position="306"/>
        <end position="329"/>
    </location>
</feature>
<dbReference type="GO" id="GO:0012507">
    <property type="term" value="C:ER to Golgi transport vesicle membrane"/>
    <property type="evidence" value="ECO:0007669"/>
    <property type="project" value="UniProtKB-SubCell"/>
</dbReference>
<dbReference type="Gene3D" id="1.20.1640.10">
    <property type="entry name" value="Multidrug efflux transporter AcrB transmembrane domain"/>
    <property type="match status" value="1"/>
</dbReference>
<dbReference type="InterPro" id="IPR053958">
    <property type="entry name" value="HMGCR/SNAP/NPC1-like_SSD"/>
</dbReference>
<dbReference type="GO" id="GO:0005789">
    <property type="term" value="C:endoplasmic reticulum membrane"/>
    <property type="evidence" value="ECO:0007669"/>
    <property type="project" value="UniProtKB-SubCell"/>
</dbReference>
<dbReference type="InterPro" id="IPR019775">
    <property type="entry name" value="WD40_repeat_CS"/>
</dbReference>